<comment type="caution">
    <text evidence="6">The sequence shown here is derived from an EMBL/GenBank/DDBJ whole genome shotgun (WGS) entry which is preliminary data.</text>
</comment>
<organism evidence="6 7">
    <name type="scientific">Rhodoplanes elegans</name>
    <dbReference type="NCBI Taxonomy" id="29408"/>
    <lineage>
        <taxon>Bacteria</taxon>
        <taxon>Pseudomonadati</taxon>
        <taxon>Pseudomonadota</taxon>
        <taxon>Alphaproteobacteria</taxon>
        <taxon>Hyphomicrobiales</taxon>
        <taxon>Nitrobacteraceae</taxon>
        <taxon>Rhodoplanes</taxon>
    </lineage>
</organism>
<dbReference type="InterPro" id="IPR004843">
    <property type="entry name" value="Calcineurin-like_PHP"/>
</dbReference>
<proteinExistence type="inferred from homology"/>
<dbReference type="PANTHER" id="PTHR42988">
    <property type="entry name" value="PHOSPHOHYDROLASE"/>
    <property type="match status" value="1"/>
</dbReference>
<dbReference type="InterPro" id="IPR029052">
    <property type="entry name" value="Metallo-depent_PP-like"/>
</dbReference>
<evidence type="ECO:0000259" key="5">
    <source>
        <dbReference type="Pfam" id="PF00149"/>
    </source>
</evidence>
<keyword evidence="3" id="KW-0408">Iron</keyword>
<comment type="similarity">
    <text evidence="4">Belongs to the cyclic nucleotide phosphodiesterase class-III family.</text>
</comment>
<reference evidence="6 7" key="1">
    <citation type="submission" date="2017-07" db="EMBL/GenBank/DDBJ databases">
        <title>Draft Genome Sequences of Select Purple Nonsulfur Bacteria.</title>
        <authorList>
            <person name="Lasarre B."/>
            <person name="Mckinlay J.B."/>
        </authorList>
    </citation>
    <scope>NUCLEOTIDE SEQUENCE [LARGE SCALE GENOMIC DNA]</scope>
    <source>
        <strain evidence="6 7">DSM 11907</strain>
    </source>
</reference>
<dbReference type="PANTHER" id="PTHR42988:SF2">
    <property type="entry name" value="CYCLIC NUCLEOTIDE PHOSPHODIESTERASE CBUA0032-RELATED"/>
    <property type="match status" value="1"/>
</dbReference>
<name>A0A327KPG9_9BRAD</name>
<feature type="domain" description="Calcineurin-like phosphoesterase" evidence="5">
    <location>
        <begin position="4"/>
        <end position="228"/>
    </location>
</feature>
<protein>
    <submittedName>
        <fullName evidence="6">Metallophosphatase</fullName>
    </submittedName>
</protein>
<dbReference type="Pfam" id="PF00149">
    <property type="entry name" value="Metallophos"/>
    <property type="match status" value="1"/>
</dbReference>
<evidence type="ECO:0000256" key="2">
    <source>
        <dbReference type="ARBA" id="ARBA00022801"/>
    </source>
</evidence>
<dbReference type="GO" id="GO:0046872">
    <property type="term" value="F:metal ion binding"/>
    <property type="evidence" value="ECO:0007669"/>
    <property type="project" value="UniProtKB-KW"/>
</dbReference>
<evidence type="ECO:0000313" key="6">
    <source>
        <dbReference type="EMBL" id="RAI40271.1"/>
    </source>
</evidence>
<evidence type="ECO:0000313" key="7">
    <source>
        <dbReference type="Proteomes" id="UP000248863"/>
    </source>
</evidence>
<dbReference type="Gene3D" id="3.60.21.10">
    <property type="match status" value="1"/>
</dbReference>
<dbReference type="RefSeq" id="WP_111356365.1">
    <property type="nucleotide sequence ID" value="NZ_NHSK01000252.1"/>
</dbReference>
<evidence type="ECO:0000256" key="1">
    <source>
        <dbReference type="ARBA" id="ARBA00022723"/>
    </source>
</evidence>
<dbReference type="AlphaFoldDB" id="A0A327KPG9"/>
<sequence length="302" mass="32938">MFVLAHLTDPHIGPLPRPTLRQLASKRVLGWLNWRRNRRRHHRVEILTDLIDDLAAQTPDHTAVTGDLVNIALPGEFAATAEWLAALGSPEDVSFIPGNHDAYVRTALAHWDKHWDAFMKGDREARTDQDPRFPYVRRRGPVALVGLSSAVPTPAFLATGLLGRDQLDRLDARLAQLGDEGLFRVVMLHHPPAKTPAVRAKRLVDAGAFLDVLARRGAELVLHGHDHVHALIWLDGPAGRIPAVGLPSASASPEGRRDPAAYNLYRIDGSPGAFTCEAVTRGFAPSATAITELARKPLLPAA</sequence>
<keyword evidence="1" id="KW-0479">Metal-binding</keyword>
<dbReference type="InterPro" id="IPR050884">
    <property type="entry name" value="CNP_phosphodiesterase-III"/>
</dbReference>
<accession>A0A327KPG9</accession>
<dbReference type="OrthoDB" id="9794568at2"/>
<gene>
    <name evidence="6" type="ORF">CH338_06740</name>
</gene>
<evidence type="ECO:0000256" key="3">
    <source>
        <dbReference type="ARBA" id="ARBA00023004"/>
    </source>
</evidence>
<dbReference type="Proteomes" id="UP000248863">
    <property type="component" value="Unassembled WGS sequence"/>
</dbReference>
<keyword evidence="2" id="KW-0378">Hydrolase</keyword>
<evidence type="ECO:0000256" key="4">
    <source>
        <dbReference type="ARBA" id="ARBA00025742"/>
    </source>
</evidence>
<dbReference type="EMBL" id="NPEU01000045">
    <property type="protein sequence ID" value="RAI40271.1"/>
    <property type="molecule type" value="Genomic_DNA"/>
</dbReference>
<keyword evidence="7" id="KW-1185">Reference proteome</keyword>
<dbReference type="GO" id="GO:0016787">
    <property type="term" value="F:hydrolase activity"/>
    <property type="evidence" value="ECO:0007669"/>
    <property type="project" value="UniProtKB-KW"/>
</dbReference>
<dbReference type="SUPFAM" id="SSF56300">
    <property type="entry name" value="Metallo-dependent phosphatases"/>
    <property type="match status" value="1"/>
</dbReference>